<evidence type="ECO:0000313" key="1">
    <source>
        <dbReference type="EMBL" id="SHH43493.1"/>
    </source>
</evidence>
<sequence>MARRDHARAAGDVYRGVARRRATGGVAAVAAVGTVLVITAPSALAASGKAYTSDTGHIAGHTTFDDRIDVYTVYDDDKDSVGVVGWIQVQQANGGWATYEHVYVGTGEGTSRSAYHDITRESSPVRIWACRQNGASGTPFSCGTAVVAG</sequence>
<evidence type="ECO:0000313" key="2">
    <source>
        <dbReference type="Proteomes" id="UP000186132"/>
    </source>
</evidence>
<dbReference type="Proteomes" id="UP000186132">
    <property type="component" value="Unassembled WGS sequence"/>
</dbReference>
<protein>
    <submittedName>
        <fullName evidence="1">Uncharacterized protein</fullName>
    </submittedName>
</protein>
<organism evidence="1 2">
    <name type="scientific">Jatrophihabitans endophyticus</name>
    <dbReference type="NCBI Taxonomy" id="1206085"/>
    <lineage>
        <taxon>Bacteria</taxon>
        <taxon>Bacillati</taxon>
        <taxon>Actinomycetota</taxon>
        <taxon>Actinomycetes</taxon>
        <taxon>Jatrophihabitantales</taxon>
        <taxon>Jatrophihabitantaceae</taxon>
        <taxon>Jatrophihabitans</taxon>
    </lineage>
</organism>
<gene>
    <name evidence="1" type="ORF">SAMN05443575_3859</name>
</gene>
<dbReference type="InterPro" id="IPR006311">
    <property type="entry name" value="TAT_signal"/>
</dbReference>
<proteinExistence type="predicted"/>
<reference evidence="2" key="1">
    <citation type="submission" date="2016-11" db="EMBL/GenBank/DDBJ databases">
        <authorList>
            <person name="Varghese N."/>
            <person name="Submissions S."/>
        </authorList>
    </citation>
    <scope>NUCLEOTIDE SEQUENCE [LARGE SCALE GENOMIC DNA]</scope>
    <source>
        <strain evidence="2">DSM 45627</strain>
    </source>
</reference>
<dbReference type="STRING" id="1206085.SAMN05443575_3859"/>
<name>A0A1M5SZ96_9ACTN</name>
<dbReference type="EMBL" id="FQVU01000006">
    <property type="protein sequence ID" value="SHH43493.1"/>
    <property type="molecule type" value="Genomic_DNA"/>
</dbReference>
<accession>A0A1M5SZ96</accession>
<keyword evidence="2" id="KW-1185">Reference proteome</keyword>
<dbReference type="AlphaFoldDB" id="A0A1M5SZ96"/>
<dbReference type="PROSITE" id="PS51318">
    <property type="entry name" value="TAT"/>
    <property type="match status" value="1"/>
</dbReference>